<keyword evidence="2" id="KW-0963">Cytoplasm</keyword>
<keyword evidence="10" id="KW-1185">Reference proteome</keyword>
<evidence type="ECO:0000313" key="9">
    <source>
        <dbReference type="EMBL" id="KAI5073486.1"/>
    </source>
</evidence>
<dbReference type="PROSITE" id="PS51981">
    <property type="entry name" value="ZF_RZ"/>
    <property type="match status" value="1"/>
</dbReference>
<dbReference type="PANTHER" id="PTHR22605:SF1">
    <property type="entry name" value="RZ-TYPE DOMAIN-CONTAINING PROTEIN"/>
    <property type="match status" value="1"/>
</dbReference>
<evidence type="ECO:0000256" key="6">
    <source>
        <dbReference type="ARBA" id="ARBA00022833"/>
    </source>
</evidence>
<gene>
    <name evidence="9" type="ORF">GOP47_0011499</name>
</gene>
<evidence type="ECO:0000259" key="8">
    <source>
        <dbReference type="PROSITE" id="PS51981"/>
    </source>
</evidence>
<keyword evidence="3" id="KW-0150">Chloroplast</keyword>
<dbReference type="Gene3D" id="3.40.50.300">
    <property type="entry name" value="P-loop containing nucleotide triphosphate hydrolases"/>
    <property type="match status" value="2"/>
</dbReference>
<reference evidence="9" key="1">
    <citation type="submission" date="2021-01" db="EMBL/GenBank/DDBJ databases">
        <title>Adiantum capillus-veneris genome.</title>
        <authorList>
            <person name="Fang Y."/>
            <person name="Liao Q."/>
        </authorList>
    </citation>
    <scope>NUCLEOTIDE SEQUENCE</scope>
    <source>
        <strain evidence="9">H3</strain>
        <tissue evidence="9">Leaf</tissue>
    </source>
</reference>
<evidence type="ECO:0000256" key="3">
    <source>
        <dbReference type="ARBA" id="ARBA00022528"/>
    </source>
</evidence>
<evidence type="ECO:0000313" key="10">
    <source>
        <dbReference type="Proteomes" id="UP000886520"/>
    </source>
</evidence>
<dbReference type="SUPFAM" id="SSF52540">
    <property type="entry name" value="P-loop containing nucleoside triphosphate hydrolases"/>
    <property type="match status" value="2"/>
</dbReference>
<name>A0A9D4UTE4_ADICA</name>
<evidence type="ECO:0000256" key="7">
    <source>
        <dbReference type="ARBA" id="ARBA00022859"/>
    </source>
</evidence>
<evidence type="ECO:0000256" key="1">
    <source>
        <dbReference type="ARBA" id="ARBA00004496"/>
    </source>
</evidence>
<dbReference type="InterPro" id="IPR046439">
    <property type="entry name" value="ZF_RZ_dom"/>
</dbReference>
<feature type="domain" description="RZ-type" evidence="8">
    <location>
        <begin position="3966"/>
        <end position="4039"/>
    </location>
</feature>
<dbReference type="CDD" id="cd00009">
    <property type="entry name" value="AAA"/>
    <property type="match status" value="1"/>
</dbReference>
<keyword evidence="7" id="KW-0391">Immunity</keyword>
<comment type="caution">
    <text evidence="9">The sequence shown here is derived from an EMBL/GenBank/DDBJ whole genome shotgun (WGS) entry which is preliminary data.</text>
</comment>
<keyword evidence="4" id="KW-0479">Metal-binding</keyword>
<comment type="subcellular location">
    <subcellularLocation>
        <location evidence="1">Cytoplasm</location>
    </subcellularLocation>
</comment>
<keyword evidence="6" id="KW-0862">Zinc</keyword>
<dbReference type="OrthoDB" id="2400221at2759"/>
<dbReference type="Pfam" id="PF20173">
    <property type="entry name" value="ZnF_RZ-type"/>
    <property type="match status" value="1"/>
</dbReference>
<dbReference type="GO" id="GO:0002376">
    <property type="term" value="P:immune system process"/>
    <property type="evidence" value="ECO:0007669"/>
    <property type="project" value="UniProtKB-KW"/>
</dbReference>
<dbReference type="PANTHER" id="PTHR22605">
    <property type="entry name" value="RZ-TYPE DOMAIN-CONTAINING PROTEIN"/>
    <property type="match status" value="1"/>
</dbReference>
<organism evidence="9 10">
    <name type="scientific">Adiantum capillus-veneris</name>
    <name type="common">Maidenhair fern</name>
    <dbReference type="NCBI Taxonomy" id="13818"/>
    <lineage>
        <taxon>Eukaryota</taxon>
        <taxon>Viridiplantae</taxon>
        <taxon>Streptophyta</taxon>
        <taxon>Embryophyta</taxon>
        <taxon>Tracheophyta</taxon>
        <taxon>Polypodiopsida</taxon>
        <taxon>Polypodiidae</taxon>
        <taxon>Polypodiales</taxon>
        <taxon>Pteridineae</taxon>
        <taxon>Pteridaceae</taxon>
        <taxon>Vittarioideae</taxon>
        <taxon>Adiantum</taxon>
    </lineage>
</organism>
<dbReference type="Proteomes" id="UP000886520">
    <property type="component" value="Chromosome 11"/>
</dbReference>
<sequence>MDIEVPNENVGVVVEMETDALAIVNQETAVSGENDLQVLCAKEEVESHEELELNKAPASETSITQLAIEGPIHEVVSDAAPHLVLSDHRVFSLVSEQVSSRQMITDGQGYDEDAFEAVDIMAAHDEAEDAKHMRSWFMMDVKEAGVQELARFCLLVSPAPTALNASVYDKRGELLGTIGFQKLELPKRSEVFMGTYTCWQIFIPKYSAAVDVIATFPRSGILSMLKASFFGSNEVEEDQHFYLRSKRLQIDIFHGPSNASDKESSMRHMAFYTILVLLNHPDVMRVCSLEYRYFITRAPLSSKAAFLMLKKALPWLEWIQQKLKMGLTESGWDMEWAFKMILAFLSQIQLLRHLQRESAPLDFLGRQLQLLRPNTRREEVLQDLMKRQYEALLTLFSKIYSIIGPLEELPDLVKAEFSNAASELVDFTPAVKWSSYLDALCLADPSYSFIEKWKNKRKQKDRSEYLPLEAQHEDHVNVYFSRTDTTQAEKDYEEALSRVLKFANDHPDKSFKDKAIRAAILAAPSALTLLNSIGFLSANNVVSGAATVEEVEAFLSSKYGNTLTNLFEWLTELESPQKMALLLLQAFCNTNSKSMLGVLRIFTSNFVQNQLMRTRSSGSTDDGWIYLEDVVACPNVLVVPLLHTESIMINVLVERGPVDLAAHVMLKLSRQVDALQDEDENRGLIVNSLRVWLQQTCANARRTVSQAPAGVTPCTMYTLVSELFGEGLKPGGYLDIALSEIIPSILQQLCAVETIIQDAAMMSSLQSQVIVAQYHVFARDILLKYLMSNNENNDLDTRAEQLLQWLFLSQNNQAGLASKSVLLNGWVQQDLCITLLDTLVEQGYNSSLSIEKLVDSNFVLTLLQIEQISEKVKENLLYVSASRAWTELQQQLESGTVKVEVISKLLSYPQVSWEKICKEQNVEGANFEASTKLVVDYLNIQMNGFQMLLDYARHFEGHRCSGEVLQRWQSWMQERSQDCKHFTLNKIQETDHWPIQLTVQYLSALLILKDSKILGNIFKEKESHTPIQHIGNTTILAAADSPGLKHTLWTSVASLLEVSLVGYREEWRNLAMPDYPVDRLNILLEGVNQEVLGFEANQAEAYFNFIQEPLKSDIRSYESALNSWMNFLNKRSLKDPLLKIMSKMKLVEDEDLLLKSLLSLQTIGISGTLGDFLEMYKMNTSVIDFFNSKEIEVLKQLAESEQLIRFLKENTDEDLRMLTDAIEEQAEDAVVDEVIVSDLIHVDKLLRPLLQSPKFTIVELKSTIAKEVSEPLGATELSEKLNYCNANIHRIRHFVASLADRSSVLKNHMFKIMESGVHTFVLQSQSSVTNGDVCKFTVLCGGTQDSSSRQQFTMTDLKDLRSRARMLLSMRRIKRDVLANQVQSSNTTGGQRPNMAEALMEFVEHVNLAEKLLEQLNDVQKSGHLLFDEVEWSIHGLRCLKERVQWMDGQIACWHTALQKARNDYNCLNFFKGTELRLFYQCFIGQASYNQFQICWELLEWAKPGLDRKAVETCQQRCTFNKIEMDFNQTNRAIGELRLNKCLNCLGIAINFIFALKNMSKQPPPTQGTSMFDQDAIYLVSVEDQQRELNVVVEIFHKHYGDLGKIATNLLLCSSTTSWEDIHLMILRFLASDNESDVFVIAYINKLTFECQSQLTERLQQLSAATLKKLTRHRLSLVCSTKTQALHGISHHLKVPIQLMDGIEIANMIHQLPTNCQEMRVVTSELSGMGKSRYIKTQGNGLCAILPIAGEVTHDYLILKLKMLLRSTSRSLHLDITTEKDSDNLNVLLFELLICGTLKSSSCGVYRLGTTKVYVELANTLGNLLEASLFICSWLPQQHLKWDLSAWQISKNLDSDDQVVCVYLDKLAKDELNKQDIVLSGKSKKVVALPEPRCRELMQLYFIKDSTQMSYTVLAGFIRTFAYQLRRFGANDFCKCETLHWILRDNSNTGNFRSIVVESLLQAARDLSLRSVKPWLHEEQKHIVTQDISKSMHERTRTMLRWSESNHVMIFFDANGLIRILYRDKKLIPPGIENILSIQVKVLQMQLPDYSALSSEELWKILWPILCTNDGGFAPNYVLTPDNFLKMALVSLRINTRVPVIIMGETGCGKTSLLRALATFSSASFSCLTLHAGSTIQDIELFINNAEAQALSSNAEVWAFLDEINACPHLGFLNSILCHHTLSGRFLHPKLVVLAACNPYRLIDTEGESSGLQMKNLNRRNKQELAYTVHPLPEAMLDHVWDYGILSDSDERAYISAMIGNRRADIVDLISNSQKFMREHLALASVSLRDVQRWICLYDWFRSDISLRLGIKEELKGSKFVDRRAKVLACSLCYHCRFPGKDSRRQYRERCCSFLSPSTTNPLSQAKFLKILHEEQRDILSRMEIPPGIAINSSLLENVFVVLVCLLNYIPVFVVGKPGSGKTLALHIIYSNLRGTDSKDEYFRKLPRILFLSYQGSQNSTSEGILKVFDKAKRYVHSNKERDILVVVVLDEVGLAETSHHNPLKVLHPLLEPDVREIAVVGISNWSLDAAKMNRGVHLSQSDPGIDDLYQTSIAIFESYESTSGLFLSDTLRRLAAAYHKYHAQQSRADFHGLRDFYSLVKSLRLCSILLSPSELAHSLWRNFGGASPEDMRSLFHYLGGITEADSVWDHPPSVMDLIQENLQDPEARHLMLITKGDSASNILQHILEEDEDFVVIRGSTYQDDKNEEYCYLMLSDIILYMEMGRHVLLENADQIWTSLYDMLNQHYSYVGGRRNCRIALGAYSNPMCFVHNNFRCIVVVEEDQVPNMDPPFLNRFEKQCLTYEGILNESQRKVVESIRDWAQKLASMGCNTSNVESPENHMFAGYYQDSVPSLVMLHSSKLHGQANSDSQPGEDIISIHSKLIERCKKDLLQTAYVDAIARAYLSLDKVHADSDVGKYRHWTEMFLTAKFLHSLKDSIEENIADTTGWIDSIGMKLIITTCTPVQWSIQQDMEGVAAGSDKYTFMRLGDFTSERQLQSHIQKFWCDDHSSMLILQADDALDKDHISLAKFHVDRSRKTFQEVATTNKHVVIIVHVQQGVGRRSNFSFLCGWKQLTLHRLQKEPIAMRDYLEQSMRQIIDHEAMPIKHIMARVLTWSYLCIKYEDPNITALYPQQVVQSICEDEALMTCIKERALVWVLSRGESLWQSTVLNNQKLLSTSASVHDAFVQYIEERFREAVARIVYLVEKASSLKAYFTYDAERKHTWRQVFMLPESLKCDTAPAPCYPEGYSIPRPLDLSLPFSSLYAAHLDKTFRALYLEKFFKNHNQQGAFNDDSLINNSIQKDVDASLSPMLSVIQTSILWDVDSYIEDFAKTNAANLIENKRVLKNLSSIDATRMIENNLAGFQALEWILRENLRSTIQHPSDVHVLCWEREPELKAQVSMALLCMPLQEIKEEVAALKAGRTPIHNFSEEFSIRCSTILLPTKSCVDDAGGIQSWLHNSQALTSLLPPLGSSVLLFMLQSLQNLAAFVIIPLRRRGGYKILVRLADWFQKNLKEANFVLTLREIVNCVPNINKLDNSEAKYWLDFLCAVLKQYPELADLPKSDLVQIFSILMSSSTPSCMMGPIMLQLLSSYLSTIRNFYHKKAPVVMVLLSNTTDALMNKEWDTKAAGSIVLSDQLYHYMRQTIMPALLGGISTNLWNYSAFDECLCLATKLCEDEGSFTLRKMAALALWKSFLYSAAYLLTQVKTKVKDDKHSCKLVFSPAFLKALSSMSSILKYASQTFFMKVLYQDVGLSTGDIQELLPFCESQKHLTSMIFFLDHPLMRNTSNRLGFNPFSSSSKFYVAAERALRLVLPENEGLTFQRPGQEDPEDFMSKKSQEELGKFIREATHQQQIMFVTVMASELFVMKSGAQLSKAEWAAMEWLKETVRNERWDSLLQHALTHIFTKEKGGLWHSKKNLSTRDLELRCLMLDVLLKVAALPEGSPLRGYCMLAASHFRGAHVLTDADSILQKVDGLGPYREYVCPCGFVYIVGNCTLPMQTSKCPNCSQKIGGTDHKLLPGQVPLKDSGNTGRIVGRSVVGNRHFSLRIGRKSYRLLRVLVYSCFLIGAVCNGDLTELSAFMQLQNEKRSLVKALKKLIEDDMSLLGPLIDCQYTVTLKYIHSILELFFQLPSKGPLKTLQERDNWEVSFERIIEKQPVQETISEYLKVRGTDGLNNLLMEESPCPPASLQAYFRITKNPCLSDFETKFVQSKQRVIEHPCIAAVLVHRKALKSLAFLLPIVRFCASLRQALEHNITRHLAATKSIQSVLQERSELADLYDKFEWSWNSVRLEVHGFECRQFTLPEMHKDQPIALCLLEKKDQGIFITAIFELLRTQQNDFLQEVEATLAAGSLVQPEHGIETSMLSVPVQLCKADQIVSYEDSWLNDLVSELGMCKQTYGHGINIVYDDVQIEHQLFHRLVQGKPMLEGEYVEFAYQQESFQRHATLISDVREVVPQETLLTEKLANISRELALGALGAGQILANLELCLGFLRKTKADSSEPLRDYCKRWLDNEAHPFFAKVVFDGVQVKHVVSLYEGLEESASSAVEELVTSRYRSKLDAEAREDLKRYVVVKKSGGAVGRVASSSNEKLGAEAFRDVLRQFMFRYLTADTFKPEEELSFYLINPQLVTWPAWDVDPDTLEDIFPSSFKLKHSRALYIALKEMC</sequence>
<dbReference type="GO" id="GO:0005737">
    <property type="term" value="C:cytoplasm"/>
    <property type="evidence" value="ECO:0007669"/>
    <property type="project" value="UniProtKB-SubCell"/>
</dbReference>
<dbReference type="GO" id="GO:0008270">
    <property type="term" value="F:zinc ion binding"/>
    <property type="evidence" value="ECO:0007669"/>
    <property type="project" value="UniProtKB-KW"/>
</dbReference>
<dbReference type="GO" id="GO:0016887">
    <property type="term" value="F:ATP hydrolysis activity"/>
    <property type="evidence" value="ECO:0007669"/>
    <property type="project" value="InterPro"/>
</dbReference>
<dbReference type="InterPro" id="IPR031248">
    <property type="entry name" value="RNF213"/>
</dbReference>
<protein>
    <recommendedName>
        <fullName evidence="8">RZ-type domain-containing protein</fullName>
    </recommendedName>
</protein>
<evidence type="ECO:0000256" key="2">
    <source>
        <dbReference type="ARBA" id="ARBA00022490"/>
    </source>
</evidence>
<dbReference type="SMART" id="SM00382">
    <property type="entry name" value="AAA"/>
    <property type="match status" value="2"/>
</dbReference>
<proteinExistence type="predicted"/>
<keyword evidence="3" id="KW-0934">Plastid</keyword>
<evidence type="ECO:0000256" key="4">
    <source>
        <dbReference type="ARBA" id="ARBA00022723"/>
    </source>
</evidence>
<keyword evidence="5" id="KW-0863">Zinc-finger</keyword>
<dbReference type="InterPro" id="IPR003593">
    <property type="entry name" value="AAA+_ATPase"/>
</dbReference>
<dbReference type="GO" id="GO:0004842">
    <property type="term" value="F:ubiquitin-protein transferase activity"/>
    <property type="evidence" value="ECO:0007669"/>
    <property type="project" value="InterPro"/>
</dbReference>
<evidence type="ECO:0000256" key="5">
    <source>
        <dbReference type="ARBA" id="ARBA00022771"/>
    </source>
</evidence>
<accession>A0A9D4UTE4</accession>
<dbReference type="EMBL" id="JABFUD020000011">
    <property type="protein sequence ID" value="KAI5073486.1"/>
    <property type="molecule type" value="Genomic_DNA"/>
</dbReference>
<dbReference type="InterPro" id="IPR027417">
    <property type="entry name" value="P-loop_NTPase"/>
</dbReference>